<dbReference type="PANTHER" id="PTHR30349">
    <property type="entry name" value="PHAGE INTEGRASE-RELATED"/>
    <property type="match status" value="1"/>
</dbReference>
<gene>
    <name evidence="5" type="ORF">METZ01_LOCUS226994</name>
</gene>
<dbReference type="InterPro" id="IPR013762">
    <property type="entry name" value="Integrase-like_cat_sf"/>
</dbReference>
<name>A0A382GG14_9ZZZZ</name>
<accession>A0A382GG14</accession>
<evidence type="ECO:0000259" key="3">
    <source>
        <dbReference type="PROSITE" id="PS51898"/>
    </source>
</evidence>
<evidence type="ECO:0000256" key="1">
    <source>
        <dbReference type="ARBA" id="ARBA00023125"/>
    </source>
</evidence>
<evidence type="ECO:0008006" key="6">
    <source>
        <dbReference type="Google" id="ProtNLM"/>
    </source>
</evidence>
<feature type="domain" description="Tyr recombinase" evidence="3">
    <location>
        <begin position="165"/>
        <end position="335"/>
    </location>
</feature>
<dbReference type="InterPro" id="IPR010998">
    <property type="entry name" value="Integrase_recombinase_N"/>
</dbReference>
<dbReference type="SUPFAM" id="SSF56349">
    <property type="entry name" value="DNA breaking-rejoining enzymes"/>
    <property type="match status" value="1"/>
</dbReference>
<evidence type="ECO:0000256" key="2">
    <source>
        <dbReference type="ARBA" id="ARBA00023172"/>
    </source>
</evidence>
<feature type="domain" description="Core-binding (CB)" evidence="4">
    <location>
        <begin position="59"/>
        <end position="143"/>
    </location>
</feature>
<dbReference type="Pfam" id="PF00589">
    <property type="entry name" value="Phage_integrase"/>
    <property type="match status" value="1"/>
</dbReference>
<dbReference type="EMBL" id="UINC01055358">
    <property type="protein sequence ID" value="SVB74140.1"/>
    <property type="molecule type" value="Genomic_DNA"/>
</dbReference>
<dbReference type="PROSITE" id="PS51900">
    <property type="entry name" value="CB"/>
    <property type="match status" value="1"/>
</dbReference>
<dbReference type="InterPro" id="IPR050090">
    <property type="entry name" value="Tyrosine_recombinase_XerCD"/>
</dbReference>
<dbReference type="CDD" id="cd00397">
    <property type="entry name" value="DNA_BRE_C"/>
    <property type="match status" value="1"/>
</dbReference>
<protein>
    <recommendedName>
        <fullName evidence="6">Tyr recombinase domain-containing protein</fullName>
    </recommendedName>
</protein>
<keyword evidence="2" id="KW-0233">DNA recombination</keyword>
<organism evidence="5">
    <name type="scientific">marine metagenome</name>
    <dbReference type="NCBI Taxonomy" id="408172"/>
    <lineage>
        <taxon>unclassified sequences</taxon>
        <taxon>metagenomes</taxon>
        <taxon>ecological metagenomes</taxon>
    </lineage>
</organism>
<dbReference type="PANTHER" id="PTHR30349:SF84">
    <property type="entry name" value="PHAGE-RELATED INTEGRASE"/>
    <property type="match status" value="1"/>
</dbReference>
<dbReference type="InterPro" id="IPR025269">
    <property type="entry name" value="SAM-like_dom"/>
</dbReference>
<dbReference type="Gene3D" id="1.10.443.10">
    <property type="entry name" value="Intergrase catalytic core"/>
    <property type="match status" value="1"/>
</dbReference>
<dbReference type="GO" id="GO:0006310">
    <property type="term" value="P:DNA recombination"/>
    <property type="evidence" value="ECO:0007669"/>
    <property type="project" value="UniProtKB-KW"/>
</dbReference>
<dbReference type="InterPro" id="IPR011010">
    <property type="entry name" value="DNA_brk_join_enz"/>
</dbReference>
<evidence type="ECO:0000259" key="4">
    <source>
        <dbReference type="PROSITE" id="PS51900"/>
    </source>
</evidence>
<dbReference type="Pfam" id="PF13102">
    <property type="entry name" value="Phage_int_SAM_5"/>
    <property type="match status" value="1"/>
</dbReference>
<dbReference type="InterPro" id="IPR002104">
    <property type="entry name" value="Integrase_catalytic"/>
</dbReference>
<dbReference type="GO" id="GO:0003677">
    <property type="term" value="F:DNA binding"/>
    <property type="evidence" value="ECO:0007669"/>
    <property type="project" value="UniProtKB-KW"/>
</dbReference>
<dbReference type="Gene3D" id="1.10.150.130">
    <property type="match status" value="1"/>
</dbReference>
<proteinExistence type="predicted"/>
<evidence type="ECO:0000313" key="5">
    <source>
        <dbReference type="EMBL" id="SVB74140.1"/>
    </source>
</evidence>
<dbReference type="GO" id="GO:0015074">
    <property type="term" value="P:DNA integration"/>
    <property type="evidence" value="ECO:0007669"/>
    <property type="project" value="InterPro"/>
</dbReference>
<dbReference type="AlphaFoldDB" id="A0A382GG14"/>
<dbReference type="PROSITE" id="PS51898">
    <property type="entry name" value="TYR_RECOMBINASE"/>
    <property type="match status" value="1"/>
</dbReference>
<reference evidence="5" key="1">
    <citation type="submission" date="2018-05" db="EMBL/GenBank/DDBJ databases">
        <authorList>
            <person name="Lanie J.A."/>
            <person name="Ng W.-L."/>
            <person name="Kazmierczak K.M."/>
            <person name="Andrzejewski T.M."/>
            <person name="Davidsen T.M."/>
            <person name="Wayne K.J."/>
            <person name="Tettelin H."/>
            <person name="Glass J.I."/>
            <person name="Rusch D."/>
            <person name="Podicherti R."/>
            <person name="Tsui H.-C.T."/>
            <person name="Winkler M.E."/>
        </authorList>
    </citation>
    <scope>NUCLEOTIDE SEQUENCE</scope>
</reference>
<keyword evidence="1" id="KW-0238">DNA-binding</keyword>
<dbReference type="InterPro" id="IPR044068">
    <property type="entry name" value="CB"/>
</dbReference>
<sequence>MSTLYKQTGYPCWYWSAYYKGKRLRKSTRLSQKSLAQKIQQKWDWMLASDDLSFYGSTSVLGPDIHGFMDEHIKVRRRISINTYNTARTVVNSLSDYLKSINVKTVGDITIKVLDGYIDHLSCSAKTKKNHMIEIRQMLKRAVIEGLLPNNPAEHVTLPRIIKAEIHRPLGQYDLEVIFNHAGAWRLYFEFLYRTGLRAGDVAMLTYGNIDKKRKVIVSLIRKSRRVHEVPLSNVLLDQIGDFGVDQPLFPTLYSQSERKLNDNLAKPRKFLQGILKANNRKKATLHSFRTTFNNTLRDLGLSIDDRAVLLAHSSSETTKIYTHPNLELAFEYINKMPDFS</sequence>